<keyword evidence="4" id="KW-0863">Zinc-finger</keyword>
<organism evidence="8 9">
    <name type="scientific">Lepeophtheirus salmonis</name>
    <name type="common">Salmon louse</name>
    <name type="synonym">Caligus salmonis</name>
    <dbReference type="NCBI Taxonomy" id="72036"/>
    <lineage>
        <taxon>Eukaryota</taxon>
        <taxon>Metazoa</taxon>
        <taxon>Ecdysozoa</taxon>
        <taxon>Arthropoda</taxon>
        <taxon>Crustacea</taxon>
        <taxon>Multicrustacea</taxon>
        <taxon>Hexanauplia</taxon>
        <taxon>Copepoda</taxon>
        <taxon>Siphonostomatoida</taxon>
        <taxon>Caligidae</taxon>
        <taxon>Lepeophtheirus</taxon>
    </lineage>
</organism>
<evidence type="ECO:0000256" key="4">
    <source>
        <dbReference type="ARBA" id="ARBA00022771"/>
    </source>
</evidence>
<evidence type="ECO:0000256" key="2">
    <source>
        <dbReference type="ARBA" id="ARBA00022723"/>
    </source>
</evidence>
<dbReference type="SMART" id="SM00355">
    <property type="entry name" value="ZnF_C2H2"/>
    <property type="match status" value="10"/>
</dbReference>
<feature type="region of interest" description="Disordered" evidence="7">
    <location>
        <begin position="1"/>
        <end position="22"/>
    </location>
</feature>
<protein>
    <submittedName>
        <fullName evidence="8">(salmon louse) hypothetical protein</fullName>
    </submittedName>
</protein>
<evidence type="ECO:0000256" key="6">
    <source>
        <dbReference type="ARBA" id="ARBA00023242"/>
    </source>
</evidence>
<reference evidence="8" key="1">
    <citation type="submission" date="2021-02" db="EMBL/GenBank/DDBJ databases">
        <authorList>
            <person name="Bekaert M."/>
        </authorList>
    </citation>
    <scope>NUCLEOTIDE SEQUENCE</scope>
    <source>
        <strain evidence="8">IoA-00</strain>
    </source>
</reference>
<dbReference type="GO" id="GO:0005634">
    <property type="term" value="C:nucleus"/>
    <property type="evidence" value="ECO:0007669"/>
    <property type="project" value="UniProtKB-SubCell"/>
</dbReference>
<dbReference type="InterPro" id="IPR050888">
    <property type="entry name" value="ZnF_C2H2-type_TF"/>
</dbReference>
<keyword evidence="2" id="KW-0479">Metal-binding</keyword>
<evidence type="ECO:0000313" key="8">
    <source>
        <dbReference type="EMBL" id="CAF2886413.1"/>
    </source>
</evidence>
<dbReference type="InterPro" id="IPR013087">
    <property type="entry name" value="Znf_C2H2_type"/>
</dbReference>
<evidence type="ECO:0000256" key="7">
    <source>
        <dbReference type="SAM" id="MobiDB-lite"/>
    </source>
</evidence>
<evidence type="ECO:0000256" key="1">
    <source>
        <dbReference type="ARBA" id="ARBA00004123"/>
    </source>
</evidence>
<evidence type="ECO:0000256" key="3">
    <source>
        <dbReference type="ARBA" id="ARBA00022737"/>
    </source>
</evidence>
<proteinExistence type="predicted"/>
<keyword evidence="3" id="KW-0677">Repeat</keyword>
<evidence type="ECO:0000313" key="9">
    <source>
        <dbReference type="Proteomes" id="UP000675881"/>
    </source>
</evidence>
<gene>
    <name evidence="8" type="ORF">LSAA_7376</name>
</gene>
<feature type="compositionally biased region" description="Polar residues" evidence="7">
    <location>
        <begin position="501"/>
        <end position="519"/>
    </location>
</feature>
<dbReference type="AlphaFoldDB" id="A0A7R8CPI1"/>
<comment type="subcellular location">
    <subcellularLocation>
        <location evidence="1">Nucleus</location>
    </subcellularLocation>
</comment>
<dbReference type="Proteomes" id="UP000675881">
    <property type="component" value="Chromosome 3"/>
</dbReference>
<dbReference type="EMBL" id="HG994582">
    <property type="protein sequence ID" value="CAF2886413.1"/>
    <property type="molecule type" value="Genomic_DNA"/>
</dbReference>
<sequence>MGLNSSKEHRFKKTTNTTHSMSGVEGGLLLSLEQVKNIFSRMNVNDDLEARRNGMMMRSRKIGWRKKNNECGANLPVLLDPRSRSSSAEPASGAAVGRTEECCYSNLGDRNTIIAITTMDKEQRDTNSTFNNHRSTLNCILCGGKQIYPGPRYKNHLMNEHGVLLDLTFLLQISIFKRDKGALPDLSPPSRLQKRKKKMKRMLEKMMASSHVGFAQNCPKVFRKSAHLKEHSIEIHKSDKELDTLPKRMTEEEYYQHRHGIPVVYYSCYFCKELFRGDHRLKKHLHTEHKNESFAEMVKAKEELRKVRDARKKSVKCSLCGSGCITEPERIWKKISTEATLKRFKCELCDEEIEHVRETIALHMKNSHLISWTEYQEILLKIRREDGTESSMEPFDCQVCGERRALPLLLKLACCVSMKLKICENILKEFIVYGCEDVFSKEYQLYLHLRLKHDSYDGDEEGSESNKRGLEEKCYLCRMKFFDVASLMAHISSVHDGPSKDNMSNLSGPNSNDSLSTPKNISPSNNNSIGGSFECKLCNRNFKYDRTAINEHLQAAHGINWLGYLDRIRVKADCKICDTSVKNLKEHLMTVHKLTEKEYEARESDKSMNQSALSIDQSVSQNADDFLAVETNIPKPPKSRYFSGSSTNSYPSLLKRPRVEGGNDLSSILPQLPQHPLPPAAVIEANEKTLGSHYQTTGVSRWNQCKYQCCFCKKTTQSRSSMTSHIANTHGIPIKEYKERNYPDIEVVTNWFQCRLCSTKTKFVKDCISPHLKMSHSIDIEDYERQYMRPEDWPNCQRPSGGTKSEMRNSETTTTRSLFEASRSIFSFASPLMKKTRKKSGISVVFSVRFVSSLRLMPVK</sequence>
<dbReference type="GO" id="GO:0008270">
    <property type="term" value="F:zinc ion binding"/>
    <property type="evidence" value="ECO:0007669"/>
    <property type="project" value="UniProtKB-KW"/>
</dbReference>
<accession>A0A7R8CPI1</accession>
<feature type="region of interest" description="Disordered" evidence="7">
    <location>
        <begin position="499"/>
        <end position="525"/>
    </location>
</feature>
<keyword evidence="6" id="KW-0539">Nucleus</keyword>
<feature type="region of interest" description="Disordered" evidence="7">
    <location>
        <begin position="793"/>
        <end position="814"/>
    </location>
</feature>
<dbReference type="PROSITE" id="PS00028">
    <property type="entry name" value="ZINC_FINGER_C2H2_1"/>
    <property type="match status" value="2"/>
</dbReference>
<keyword evidence="9" id="KW-1185">Reference proteome</keyword>
<evidence type="ECO:0000256" key="5">
    <source>
        <dbReference type="ARBA" id="ARBA00022833"/>
    </source>
</evidence>
<keyword evidence="5" id="KW-0862">Zinc</keyword>
<dbReference type="PROSITE" id="PS50157">
    <property type="entry name" value="ZINC_FINGER_C2H2_2"/>
    <property type="match status" value="1"/>
</dbReference>
<dbReference type="OrthoDB" id="10525040at2759"/>
<dbReference type="PANTHER" id="PTHR24406">
    <property type="entry name" value="TRANSCRIPTIONAL REPRESSOR CTCFL-RELATED"/>
    <property type="match status" value="1"/>
</dbReference>
<name>A0A7R8CPI1_LEPSM</name>